<name>A0A2V1DL83_9PLEO</name>
<keyword evidence="2" id="KW-1185">Reference proteome</keyword>
<dbReference type="AlphaFoldDB" id="A0A2V1DL83"/>
<gene>
    <name evidence="1" type="ORF">DM02DRAFT_730269</name>
</gene>
<dbReference type="OrthoDB" id="3502958at2759"/>
<evidence type="ECO:0000313" key="2">
    <source>
        <dbReference type="Proteomes" id="UP000244855"/>
    </source>
</evidence>
<sequence>MRLSSGRKHRRKRLKVKASILQHNMSPKTSASAVSAAPNGRKRRNGRTYAIINLIEGLARPSYIQLTRIREVICYSIWVDLIGFHVSNATEDQFHNSQRYPYFASRMRVGLSEELLKIYEDLNDAIYDLKAKDHIMVFVQKMTYEGSIAYLKTCGSARFYREIMKNQICFVQDMRLLAHGTDEGARIQRSCITEYMVKSLGFSSRSSQNVKAAHNHFTSLNEDRLIFLLKILRELRASIAVAAPAGHLPHDLLETLRLRLREFDQRGLYSLACSTVAWASPEESQFVA</sequence>
<feature type="non-terminal residue" evidence="1">
    <location>
        <position position="288"/>
    </location>
</feature>
<proteinExistence type="predicted"/>
<protein>
    <submittedName>
        <fullName evidence="1">Uncharacterized protein</fullName>
    </submittedName>
</protein>
<accession>A0A2V1DL83</accession>
<dbReference type="EMBL" id="KZ805426">
    <property type="protein sequence ID" value="PVH97894.1"/>
    <property type="molecule type" value="Genomic_DNA"/>
</dbReference>
<organism evidence="1 2">
    <name type="scientific">Periconia macrospinosa</name>
    <dbReference type="NCBI Taxonomy" id="97972"/>
    <lineage>
        <taxon>Eukaryota</taxon>
        <taxon>Fungi</taxon>
        <taxon>Dikarya</taxon>
        <taxon>Ascomycota</taxon>
        <taxon>Pezizomycotina</taxon>
        <taxon>Dothideomycetes</taxon>
        <taxon>Pleosporomycetidae</taxon>
        <taxon>Pleosporales</taxon>
        <taxon>Massarineae</taxon>
        <taxon>Periconiaceae</taxon>
        <taxon>Periconia</taxon>
    </lineage>
</organism>
<dbReference type="Proteomes" id="UP000244855">
    <property type="component" value="Unassembled WGS sequence"/>
</dbReference>
<reference evidence="1 2" key="1">
    <citation type="journal article" date="2018" name="Sci. Rep.">
        <title>Comparative genomics provides insights into the lifestyle and reveals functional heterogeneity of dark septate endophytic fungi.</title>
        <authorList>
            <person name="Knapp D.G."/>
            <person name="Nemeth J.B."/>
            <person name="Barry K."/>
            <person name="Hainaut M."/>
            <person name="Henrissat B."/>
            <person name="Johnson J."/>
            <person name="Kuo A."/>
            <person name="Lim J.H.P."/>
            <person name="Lipzen A."/>
            <person name="Nolan M."/>
            <person name="Ohm R.A."/>
            <person name="Tamas L."/>
            <person name="Grigoriev I.V."/>
            <person name="Spatafora J.W."/>
            <person name="Nagy L.G."/>
            <person name="Kovacs G.M."/>
        </authorList>
    </citation>
    <scope>NUCLEOTIDE SEQUENCE [LARGE SCALE GENOMIC DNA]</scope>
    <source>
        <strain evidence="1 2">DSE2036</strain>
    </source>
</reference>
<evidence type="ECO:0000313" key="1">
    <source>
        <dbReference type="EMBL" id="PVH97894.1"/>
    </source>
</evidence>